<evidence type="ECO:0000259" key="1">
    <source>
        <dbReference type="Pfam" id="PF14905"/>
    </source>
</evidence>
<dbReference type="EMBL" id="SNRY01007686">
    <property type="protein sequence ID" value="KAA6309943.1"/>
    <property type="molecule type" value="Genomic_DNA"/>
</dbReference>
<feature type="non-terminal residue" evidence="2">
    <location>
        <position position="329"/>
    </location>
</feature>
<dbReference type="InterPro" id="IPR041700">
    <property type="entry name" value="OMP_b-brl_3"/>
</dbReference>
<accession>A0A5J4PND7</accession>
<name>A0A5J4PND7_9ZZZZ</name>
<gene>
    <name evidence="2" type="ORF">EZS27_038664</name>
</gene>
<feature type="domain" description="Outer membrane protein beta-barrel" evidence="1">
    <location>
        <begin position="37"/>
        <end position="189"/>
    </location>
</feature>
<sequence>HMAELSLTGIHPKVMYAIGLGANPQSSLSKTTIGPNSAKQLPKQNVINVSPNAMMRFSFSPQQTLMLRYRGQSSAPNIEDLQDVIDQTDPLNIRYGNPNLKPSFNNNMMMFYNKYIPESMRSYSINMFYSSTINSVANKMRYNATNGGRVYERVNVNGNWNANGFFTFNTPLKNKKFTISSSSNVMYSDAVSYTSVGNMDAMLSTTHNLIAGERLGSNYRTNLFDVSLNASINYNKTQSSTQSGSNRETFDYIFGGSTNINLPWQIYFSTDANYRIKKGYSGDFNTNELMWNAQLSKSFLKANAATVRIKIYDILQQQSNLSRSISETM</sequence>
<organism evidence="2">
    <name type="scientific">termite gut metagenome</name>
    <dbReference type="NCBI Taxonomy" id="433724"/>
    <lineage>
        <taxon>unclassified sequences</taxon>
        <taxon>metagenomes</taxon>
        <taxon>organismal metagenomes</taxon>
    </lineage>
</organism>
<dbReference type="SUPFAM" id="SSF56935">
    <property type="entry name" value="Porins"/>
    <property type="match status" value="1"/>
</dbReference>
<protein>
    <recommendedName>
        <fullName evidence="1">Outer membrane protein beta-barrel domain-containing protein</fullName>
    </recommendedName>
</protein>
<dbReference type="Pfam" id="PF14905">
    <property type="entry name" value="OMP_b-brl_3"/>
    <property type="match status" value="1"/>
</dbReference>
<evidence type="ECO:0000313" key="2">
    <source>
        <dbReference type="EMBL" id="KAA6309943.1"/>
    </source>
</evidence>
<feature type="non-terminal residue" evidence="2">
    <location>
        <position position="1"/>
    </location>
</feature>
<dbReference type="AlphaFoldDB" id="A0A5J4PND7"/>
<comment type="caution">
    <text evidence="2">The sequence shown here is derived from an EMBL/GenBank/DDBJ whole genome shotgun (WGS) entry which is preliminary data.</text>
</comment>
<proteinExistence type="predicted"/>
<reference evidence="2" key="1">
    <citation type="submission" date="2019-03" db="EMBL/GenBank/DDBJ databases">
        <title>Single cell metagenomics reveals metabolic interactions within the superorganism composed of flagellate Streblomastix strix and complex community of Bacteroidetes bacteria on its surface.</title>
        <authorList>
            <person name="Treitli S.C."/>
            <person name="Kolisko M."/>
            <person name="Husnik F."/>
            <person name="Keeling P."/>
            <person name="Hampl V."/>
        </authorList>
    </citation>
    <scope>NUCLEOTIDE SEQUENCE</scope>
    <source>
        <strain evidence="2">STM</strain>
    </source>
</reference>